<accession>A0A2T4U8C2</accession>
<feature type="coiled-coil region" evidence="4">
    <location>
        <begin position="48"/>
        <end position="75"/>
    </location>
</feature>
<comment type="caution">
    <text evidence="5">The sequence shown here is derived from an EMBL/GenBank/DDBJ whole genome shotgun (WGS) entry which is preliminary data.</text>
</comment>
<evidence type="ECO:0000256" key="2">
    <source>
        <dbReference type="ARBA" id="ARBA00024764"/>
    </source>
</evidence>
<dbReference type="InterPro" id="IPR013324">
    <property type="entry name" value="RNA_pol_sigma_r3/r4-like"/>
</dbReference>
<dbReference type="NCBIfam" id="NF045758">
    <property type="entry name" value="YlxM"/>
    <property type="match status" value="1"/>
</dbReference>
<dbReference type="SUPFAM" id="SSF88659">
    <property type="entry name" value="Sigma3 and sigma4 domains of RNA polymerase sigma factors"/>
    <property type="match status" value="1"/>
</dbReference>
<organism evidence="5 6">
    <name type="scientific">Alkalicoccus saliphilus</name>
    <dbReference type="NCBI Taxonomy" id="200989"/>
    <lineage>
        <taxon>Bacteria</taxon>
        <taxon>Bacillati</taxon>
        <taxon>Bacillota</taxon>
        <taxon>Bacilli</taxon>
        <taxon>Bacillales</taxon>
        <taxon>Bacillaceae</taxon>
        <taxon>Alkalicoccus</taxon>
    </lineage>
</organism>
<protein>
    <recommendedName>
        <fullName evidence="3">UPF0122 protein C6Y45_04850</fullName>
    </recommendedName>
</protein>
<comment type="function">
    <text evidence="2 3">Might take part in the signal recognition particle (SRP) pathway. This is inferred from the conservation of its genetic proximity to ftsY/ffh. May be a regulatory protein.</text>
</comment>
<dbReference type="Gene3D" id="1.10.10.10">
    <property type="entry name" value="Winged helix-like DNA-binding domain superfamily/Winged helix DNA-binding domain"/>
    <property type="match status" value="1"/>
</dbReference>
<dbReference type="PANTHER" id="PTHR40083">
    <property type="entry name" value="UPF0122 PROTEIN CBO2450/CLC_2298"/>
    <property type="match status" value="1"/>
</dbReference>
<comment type="similarity">
    <text evidence="1 3">Belongs to the UPF0122 family.</text>
</comment>
<dbReference type="EMBL" id="PZJJ01000005">
    <property type="protein sequence ID" value="PTL39651.1"/>
    <property type="molecule type" value="Genomic_DNA"/>
</dbReference>
<sequence length="108" mass="13303">MIDKTIRMNYLYDFYYALLTEKQNQYMSMYYLDDWSLGEIAEYFHISRQAVYDNIRRTEVLLEEYEEKLQLLKKYEGRKTEIEKLKKLLQQGEHPYLDEVVRALENLE</sequence>
<dbReference type="InterPro" id="IPR054831">
    <property type="entry name" value="UPF0122_fam_protein"/>
</dbReference>
<evidence type="ECO:0000256" key="1">
    <source>
        <dbReference type="ARBA" id="ARBA00008720"/>
    </source>
</evidence>
<dbReference type="Pfam" id="PF04297">
    <property type="entry name" value="UPF0122"/>
    <property type="match status" value="1"/>
</dbReference>
<dbReference type="OrthoDB" id="6392at2"/>
<proteinExistence type="inferred from homology"/>
<dbReference type="AlphaFoldDB" id="A0A2T4U8C2"/>
<dbReference type="InterPro" id="IPR007394">
    <property type="entry name" value="UPF0122"/>
</dbReference>
<evidence type="ECO:0000256" key="4">
    <source>
        <dbReference type="SAM" id="Coils"/>
    </source>
</evidence>
<dbReference type="PANTHER" id="PTHR40083:SF1">
    <property type="entry name" value="UPF0122 PROTEIN YLXM"/>
    <property type="match status" value="1"/>
</dbReference>
<dbReference type="RefSeq" id="WP_107583908.1">
    <property type="nucleotide sequence ID" value="NZ_PZJJ01000005.1"/>
</dbReference>
<keyword evidence="4" id="KW-0175">Coiled coil</keyword>
<evidence type="ECO:0000313" key="6">
    <source>
        <dbReference type="Proteomes" id="UP000240509"/>
    </source>
</evidence>
<keyword evidence="6" id="KW-1185">Reference proteome</keyword>
<name>A0A2T4U8C2_9BACI</name>
<dbReference type="InterPro" id="IPR036388">
    <property type="entry name" value="WH-like_DNA-bd_sf"/>
</dbReference>
<evidence type="ECO:0000256" key="3">
    <source>
        <dbReference type="HAMAP-Rule" id="MF_00245"/>
    </source>
</evidence>
<dbReference type="HAMAP" id="MF_00245">
    <property type="entry name" value="UPF0122"/>
    <property type="match status" value="1"/>
</dbReference>
<dbReference type="Proteomes" id="UP000240509">
    <property type="component" value="Unassembled WGS sequence"/>
</dbReference>
<reference evidence="5 6" key="1">
    <citation type="submission" date="2018-03" db="EMBL/GenBank/DDBJ databases">
        <title>Alkalicoccus saliphilus sp. nov., isolated from a mineral pool.</title>
        <authorList>
            <person name="Zhao B."/>
        </authorList>
    </citation>
    <scope>NUCLEOTIDE SEQUENCE [LARGE SCALE GENOMIC DNA]</scope>
    <source>
        <strain evidence="5 6">6AG</strain>
    </source>
</reference>
<evidence type="ECO:0000313" key="5">
    <source>
        <dbReference type="EMBL" id="PTL39651.1"/>
    </source>
</evidence>
<gene>
    <name evidence="5" type="ORF">C6Y45_04850</name>
</gene>
<dbReference type="GO" id="GO:0003677">
    <property type="term" value="F:DNA binding"/>
    <property type="evidence" value="ECO:0007669"/>
    <property type="project" value="UniProtKB-KW"/>
</dbReference>
<dbReference type="NCBIfam" id="NF001070">
    <property type="entry name" value="PRK00118.1-6"/>
    <property type="match status" value="1"/>
</dbReference>
<keyword evidence="5" id="KW-0238">DNA-binding</keyword>